<dbReference type="GO" id="GO:0045333">
    <property type="term" value="P:cellular respiration"/>
    <property type="evidence" value="ECO:0007669"/>
    <property type="project" value="UniProtKB-ARBA"/>
</dbReference>
<feature type="domain" description="Thiamine pyrophosphate enzyme TPP-binding" evidence="2">
    <location>
        <begin position="53"/>
        <end position="208"/>
    </location>
</feature>
<dbReference type="OrthoDB" id="9775140at2"/>
<sequence length="247" mass="26700">MAAVKEREIPRSIYAANSFCPGCGHGLVLRLIAEVIDEMDIDRDTIGVLAVGCSCLTNRTLAIDLLQSPHGRASAAAAAIKRCRPEKLVLTYQGDGDAASIGIAETIYTAQRKEKITQIIVNNGVYGMTGGQMSPTTLVGQKTTTSVKGRDPEVSGMPLNLMEVLKSFEPAYMARGSIHDAPHIMKAKSYIKKAFAAQMAGEGYSCVEILSPCPTNWHMTPEESMRRIGEEVIQYYPLGEFAKGGDQ</sequence>
<dbReference type="Gene3D" id="3.40.50.970">
    <property type="match status" value="1"/>
</dbReference>
<dbReference type="Proteomes" id="UP000184245">
    <property type="component" value="Unassembled WGS sequence"/>
</dbReference>
<keyword evidence="4" id="KW-1185">Reference proteome</keyword>
<accession>A0A1M4SHI2</accession>
<dbReference type="InterPro" id="IPR011766">
    <property type="entry name" value="TPP_enzyme_TPP-bd"/>
</dbReference>
<dbReference type="GO" id="GO:0016625">
    <property type="term" value="F:oxidoreductase activity, acting on the aldehyde or oxo group of donors, iron-sulfur protein as acceptor"/>
    <property type="evidence" value="ECO:0007669"/>
    <property type="project" value="UniProtKB-ARBA"/>
</dbReference>
<name>A0A1M4SHI2_9CLOT</name>
<evidence type="ECO:0000256" key="1">
    <source>
        <dbReference type="ARBA" id="ARBA00023002"/>
    </source>
</evidence>
<dbReference type="SUPFAM" id="SSF52518">
    <property type="entry name" value="Thiamin diphosphate-binding fold (THDP-binding)"/>
    <property type="match status" value="1"/>
</dbReference>
<dbReference type="InterPro" id="IPR051457">
    <property type="entry name" value="2-oxoacid:Fd_oxidoreductase"/>
</dbReference>
<dbReference type="AlphaFoldDB" id="A0A1M4SHI2"/>
<dbReference type="Pfam" id="PF02775">
    <property type="entry name" value="TPP_enzyme_C"/>
    <property type="match status" value="1"/>
</dbReference>
<dbReference type="STRING" id="1122155.SAMN02745158_00106"/>
<evidence type="ECO:0000259" key="2">
    <source>
        <dbReference type="Pfam" id="PF02775"/>
    </source>
</evidence>
<dbReference type="InterPro" id="IPR029061">
    <property type="entry name" value="THDP-binding"/>
</dbReference>
<protein>
    <submittedName>
        <fullName evidence="3">2-oxoglutarate ferredoxin oxidoreductase subunit beta</fullName>
    </submittedName>
</protein>
<dbReference type="PANTHER" id="PTHR48084:SF3">
    <property type="entry name" value="SUBUNIT OF PYRUVATE:FLAVODOXIN OXIDOREDUCTASE"/>
    <property type="match status" value="1"/>
</dbReference>
<evidence type="ECO:0000313" key="3">
    <source>
        <dbReference type="EMBL" id="SHE31724.1"/>
    </source>
</evidence>
<keyword evidence="1" id="KW-0560">Oxidoreductase</keyword>
<organism evidence="3 4">
    <name type="scientific">Lactonifactor longoviformis DSM 17459</name>
    <dbReference type="NCBI Taxonomy" id="1122155"/>
    <lineage>
        <taxon>Bacteria</taxon>
        <taxon>Bacillati</taxon>
        <taxon>Bacillota</taxon>
        <taxon>Clostridia</taxon>
        <taxon>Eubacteriales</taxon>
        <taxon>Clostridiaceae</taxon>
        <taxon>Lactonifactor</taxon>
    </lineage>
</organism>
<dbReference type="GO" id="GO:0030976">
    <property type="term" value="F:thiamine pyrophosphate binding"/>
    <property type="evidence" value="ECO:0007669"/>
    <property type="project" value="InterPro"/>
</dbReference>
<gene>
    <name evidence="3" type="ORF">SAMN02745158_00106</name>
</gene>
<dbReference type="EMBL" id="FQVI01000001">
    <property type="protein sequence ID" value="SHE31724.1"/>
    <property type="molecule type" value="Genomic_DNA"/>
</dbReference>
<proteinExistence type="predicted"/>
<evidence type="ECO:0000313" key="4">
    <source>
        <dbReference type="Proteomes" id="UP000184245"/>
    </source>
</evidence>
<dbReference type="RefSeq" id="WP_072848211.1">
    <property type="nucleotide sequence ID" value="NZ_FQVI01000001.1"/>
</dbReference>
<dbReference type="PANTHER" id="PTHR48084">
    <property type="entry name" value="2-OXOGLUTARATE OXIDOREDUCTASE SUBUNIT KORB-RELATED"/>
    <property type="match status" value="1"/>
</dbReference>
<reference evidence="3 4" key="1">
    <citation type="submission" date="2016-11" db="EMBL/GenBank/DDBJ databases">
        <authorList>
            <person name="Jaros S."/>
            <person name="Januszkiewicz K."/>
            <person name="Wedrychowicz H."/>
        </authorList>
    </citation>
    <scope>NUCLEOTIDE SEQUENCE [LARGE SCALE GENOMIC DNA]</scope>
    <source>
        <strain evidence="3 4">DSM 17459</strain>
    </source>
</reference>